<dbReference type="GO" id="GO:0006355">
    <property type="term" value="P:regulation of DNA-templated transcription"/>
    <property type="evidence" value="ECO:0000318"/>
    <property type="project" value="GO_Central"/>
</dbReference>
<dbReference type="CDD" id="cd00201">
    <property type="entry name" value="WW"/>
    <property type="match status" value="2"/>
</dbReference>
<dbReference type="Pfam" id="PF00397">
    <property type="entry name" value="WW"/>
    <property type="match status" value="1"/>
</dbReference>
<evidence type="ECO:0000256" key="2">
    <source>
        <dbReference type="ARBA" id="ARBA00022490"/>
    </source>
</evidence>
<evidence type="ECO:0000256" key="5">
    <source>
        <dbReference type="SAM" id="MobiDB-lite"/>
    </source>
</evidence>
<dbReference type="EMBL" id="CH991559">
    <property type="protein sequence ID" value="EDQ87426.1"/>
    <property type="molecule type" value="Genomic_DNA"/>
</dbReference>
<evidence type="ECO:0000256" key="1">
    <source>
        <dbReference type="ARBA" id="ARBA00004496"/>
    </source>
</evidence>
<accession>A9V4T7</accession>
<dbReference type="SMART" id="SM00456">
    <property type="entry name" value="WW"/>
    <property type="match status" value="2"/>
</dbReference>
<dbReference type="PANTHER" id="PTHR14791">
    <property type="entry name" value="BOMB/KIRA PROTEINS"/>
    <property type="match status" value="1"/>
</dbReference>
<comment type="subcellular location">
    <subcellularLocation>
        <location evidence="1">Cytoplasm</location>
    </subcellularLocation>
</comment>
<evidence type="ECO:0000256" key="3">
    <source>
        <dbReference type="ARBA" id="ARBA00022553"/>
    </source>
</evidence>
<keyword evidence="8" id="KW-1185">Reference proteome</keyword>
<dbReference type="RefSeq" id="XP_001747686.1">
    <property type="nucleotide sequence ID" value="XM_001747634.1"/>
</dbReference>
<dbReference type="GO" id="GO:0005737">
    <property type="term" value="C:cytoplasm"/>
    <property type="evidence" value="ECO:0000318"/>
    <property type="project" value="GO_Central"/>
</dbReference>
<gene>
    <name evidence="7" type="ORF">MONBRDRAFT_33337</name>
</gene>
<dbReference type="InterPro" id="IPR051105">
    <property type="entry name" value="WWC/KIBRA_Hippo_Reg"/>
</dbReference>
<dbReference type="KEGG" id="mbr:MONBRDRAFT_33337"/>
<proteinExistence type="predicted"/>
<dbReference type="GO" id="GO:0046621">
    <property type="term" value="P:negative regulation of organ growth"/>
    <property type="evidence" value="ECO:0000318"/>
    <property type="project" value="GO_Central"/>
</dbReference>
<feature type="coiled-coil region" evidence="4">
    <location>
        <begin position="86"/>
        <end position="149"/>
    </location>
</feature>
<sequence length="446" mass="49240">MATATENDDLPQGWEEIWDPTMQKMFYVDHNTQTTTWVHPNHRNMSDMLPEGWERAWDNECGDYYIDHNTWSTFLPEELMARFRDREMCQRMLAMHREEARRLMEQLDQTMLRLKSADKREAKHLKRRAAELQRNINLKIKTIQAFEEEMDRFHVEEATAGIVAVDSANVTIQSTVTTPNGRAPPPRHEFGAAQTSNHFSVDQGTMPASVEAQGAGVGMATFGADHKVATVDEGTNPDEGATLTASGGGSGAGMRGTSVHGSNAIPANTDASGSGSGSATMEDSATFTTFGVATTSASGGPASEAGAASGNGGADMDIGEPVTPQKATNKHLKLAESQQIPDTPEINNKIDLQDIEDWDYLHKALKNNESLSDWVLQQPPHVQRIFEHRQDATQVVLARRLIKLKELQEEQTRLHRPSSVRYNMKHKINAFNELSSPKKGPTVSHA</sequence>
<protein>
    <recommendedName>
        <fullName evidence="6">WW domain-containing protein</fullName>
    </recommendedName>
</protein>
<dbReference type="STRING" id="81824.A9V4T7"/>
<evidence type="ECO:0000259" key="6">
    <source>
        <dbReference type="PROSITE" id="PS50020"/>
    </source>
</evidence>
<feature type="compositionally biased region" description="Polar residues" evidence="5">
    <location>
        <begin position="259"/>
        <end position="271"/>
    </location>
</feature>
<dbReference type="eggNOG" id="KOG0940">
    <property type="taxonomic scope" value="Eukaryota"/>
</dbReference>
<dbReference type="GO" id="GO:0035330">
    <property type="term" value="P:regulation of hippo signaling"/>
    <property type="evidence" value="ECO:0000318"/>
    <property type="project" value="GO_Central"/>
</dbReference>
<reference evidence="7 8" key="1">
    <citation type="journal article" date="2008" name="Nature">
        <title>The genome of the choanoflagellate Monosiga brevicollis and the origin of metazoans.</title>
        <authorList>
            <consortium name="JGI Sequencing"/>
            <person name="King N."/>
            <person name="Westbrook M.J."/>
            <person name="Young S.L."/>
            <person name="Kuo A."/>
            <person name="Abedin M."/>
            <person name="Chapman J."/>
            <person name="Fairclough S."/>
            <person name="Hellsten U."/>
            <person name="Isogai Y."/>
            <person name="Letunic I."/>
            <person name="Marr M."/>
            <person name="Pincus D."/>
            <person name="Putnam N."/>
            <person name="Rokas A."/>
            <person name="Wright K.J."/>
            <person name="Zuzow R."/>
            <person name="Dirks W."/>
            <person name="Good M."/>
            <person name="Goodstein D."/>
            <person name="Lemons D."/>
            <person name="Li W."/>
            <person name="Lyons J.B."/>
            <person name="Morris A."/>
            <person name="Nichols S."/>
            <person name="Richter D.J."/>
            <person name="Salamov A."/>
            <person name="Bork P."/>
            <person name="Lim W.A."/>
            <person name="Manning G."/>
            <person name="Miller W.T."/>
            <person name="McGinnis W."/>
            <person name="Shapiro H."/>
            <person name="Tjian R."/>
            <person name="Grigoriev I.V."/>
            <person name="Rokhsar D."/>
        </authorList>
    </citation>
    <scope>NUCLEOTIDE SEQUENCE [LARGE SCALE GENOMIC DNA]</scope>
    <source>
        <strain evidence="8">MX1 / ATCC 50154</strain>
    </source>
</reference>
<dbReference type="SUPFAM" id="SSF51045">
    <property type="entry name" value="WW domain"/>
    <property type="match status" value="2"/>
</dbReference>
<dbReference type="InterPro" id="IPR001202">
    <property type="entry name" value="WW_dom"/>
</dbReference>
<feature type="domain" description="WW" evidence="6">
    <location>
        <begin position="8"/>
        <end position="42"/>
    </location>
</feature>
<dbReference type="OMA" id="ERAWDNE"/>
<dbReference type="AlphaFoldDB" id="A9V4T7"/>
<dbReference type="InterPro" id="IPR036020">
    <property type="entry name" value="WW_dom_sf"/>
</dbReference>
<name>A9V4T7_MONBE</name>
<dbReference type="PROSITE" id="PS01159">
    <property type="entry name" value="WW_DOMAIN_1"/>
    <property type="match status" value="1"/>
</dbReference>
<dbReference type="Proteomes" id="UP000001357">
    <property type="component" value="Unassembled WGS sequence"/>
</dbReference>
<dbReference type="PANTHER" id="PTHR14791:SF29">
    <property type="entry name" value="PROTEIN KIBRA"/>
    <property type="match status" value="1"/>
</dbReference>
<feature type="domain" description="WW" evidence="6">
    <location>
        <begin position="47"/>
        <end position="73"/>
    </location>
</feature>
<organism evidence="7 8">
    <name type="scientific">Monosiga brevicollis</name>
    <name type="common">Choanoflagellate</name>
    <dbReference type="NCBI Taxonomy" id="81824"/>
    <lineage>
        <taxon>Eukaryota</taxon>
        <taxon>Choanoflagellata</taxon>
        <taxon>Craspedida</taxon>
        <taxon>Salpingoecidae</taxon>
        <taxon>Monosiga</taxon>
    </lineage>
</organism>
<keyword evidence="4" id="KW-0175">Coiled coil</keyword>
<feature type="region of interest" description="Disordered" evidence="5">
    <location>
        <begin position="230"/>
        <end position="282"/>
    </location>
</feature>
<keyword evidence="2" id="KW-0963">Cytoplasm</keyword>
<evidence type="ECO:0000256" key="4">
    <source>
        <dbReference type="SAM" id="Coils"/>
    </source>
</evidence>
<dbReference type="GO" id="GO:0016477">
    <property type="term" value="P:cell migration"/>
    <property type="evidence" value="ECO:0000318"/>
    <property type="project" value="GO_Central"/>
</dbReference>
<feature type="compositionally biased region" description="Low complexity" evidence="5">
    <location>
        <begin position="295"/>
        <end position="308"/>
    </location>
</feature>
<dbReference type="GO" id="GO:0019900">
    <property type="term" value="F:kinase binding"/>
    <property type="evidence" value="ECO:0000318"/>
    <property type="project" value="GO_Central"/>
</dbReference>
<dbReference type="PROSITE" id="PS50020">
    <property type="entry name" value="WW_DOMAIN_2"/>
    <property type="match status" value="2"/>
</dbReference>
<evidence type="ECO:0000313" key="7">
    <source>
        <dbReference type="EMBL" id="EDQ87426.1"/>
    </source>
</evidence>
<evidence type="ECO:0000313" key="8">
    <source>
        <dbReference type="Proteomes" id="UP000001357"/>
    </source>
</evidence>
<dbReference type="InParanoid" id="A9V4T7"/>
<feature type="region of interest" description="Disordered" evidence="5">
    <location>
        <begin position="295"/>
        <end position="326"/>
    </location>
</feature>
<dbReference type="GeneID" id="5892932"/>
<keyword evidence="3" id="KW-0597">Phosphoprotein</keyword>
<dbReference type="GO" id="GO:0060090">
    <property type="term" value="F:molecular adaptor activity"/>
    <property type="evidence" value="ECO:0000318"/>
    <property type="project" value="GO_Central"/>
</dbReference>
<dbReference type="Gene3D" id="2.20.70.10">
    <property type="match status" value="2"/>
</dbReference>